<dbReference type="Proteomes" id="UP000887159">
    <property type="component" value="Unassembled WGS sequence"/>
</dbReference>
<organism evidence="1 2">
    <name type="scientific">Trichonephila clavipes</name>
    <name type="common">Golden silk orbweaver</name>
    <name type="synonym">Nephila clavipes</name>
    <dbReference type="NCBI Taxonomy" id="2585209"/>
    <lineage>
        <taxon>Eukaryota</taxon>
        <taxon>Metazoa</taxon>
        <taxon>Ecdysozoa</taxon>
        <taxon>Arthropoda</taxon>
        <taxon>Chelicerata</taxon>
        <taxon>Arachnida</taxon>
        <taxon>Araneae</taxon>
        <taxon>Araneomorphae</taxon>
        <taxon>Entelegynae</taxon>
        <taxon>Araneoidea</taxon>
        <taxon>Nephilidae</taxon>
        <taxon>Trichonephila</taxon>
    </lineage>
</organism>
<sequence length="90" mass="10343">MDDLPYYLGAIRYSAFSVSFKTFLMMMISWKPEMDLNIKLQVQEEGSIVKDIDGIQPFNEMTSFEDIFPGDSDKDIFIPKVHVIPPDASF</sequence>
<dbReference type="EMBL" id="BMAU01021359">
    <property type="protein sequence ID" value="GFY21866.1"/>
    <property type="molecule type" value="Genomic_DNA"/>
</dbReference>
<name>A0A8X6SYW5_TRICX</name>
<accession>A0A8X6SYW5</accession>
<proteinExistence type="predicted"/>
<evidence type="ECO:0000313" key="1">
    <source>
        <dbReference type="EMBL" id="GFY21866.1"/>
    </source>
</evidence>
<evidence type="ECO:0000313" key="2">
    <source>
        <dbReference type="Proteomes" id="UP000887159"/>
    </source>
</evidence>
<comment type="caution">
    <text evidence="1">The sequence shown here is derived from an EMBL/GenBank/DDBJ whole genome shotgun (WGS) entry which is preliminary data.</text>
</comment>
<protein>
    <submittedName>
        <fullName evidence="1">Uncharacterized protein</fullName>
    </submittedName>
</protein>
<keyword evidence="2" id="KW-1185">Reference proteome</keyword>
<dbReference type="AlphaFoldDB" id="A0A8X6SYW5"/>
<gene>
    <name evidence="1" type="ORF">TNCV_3295101</name>
</gene>
<reference evidence="1" key="1">
    <citation type="submission" date="2020-08" db="EMBL/GenBank/DDBJ databases">
        <title>Multicomponent nature underlies the extraordinary mechanical properties of spider dragline silk.</title>
        <authorList>
            <person name="Kono N."/>
            <person name="Nakamura H."/>
            <person name="Mori M."/>
            <person name="Yoshida Y."/>
            <person name="Ohtoshi R."/>
            <person name="Malay A.D."/>
            <person name="Moran D.A.P."/>
            <person name="Tomita M."/>
            <person name="Numata K."/>
            <person name="Arakawa K."/>
        </authorList>
    </citation>
    <scope>NUCLEOTIDE SEQUENCE</scope>
</reference>